<accession>A0A0D0GNA9</accession>
<dbReference type="AlphaFoldDB" id="A0A0D0GNA9"/>
<evidence type="ECO:0000256" key="1">
    <source>
        <dbReference type="SAM" id="Phobius"/>
    </source>
</evidence>
<organism evidence="2 3">
    <name type="scientific">Pedobacter lusitanus</name>
    <dbReference type="NCBI Taxonomy" id="1503925"/>
    <lineage>
        <taxon>Bacteria</taxon>
        <taxon>Pseudomonadati</taxon>
        <taxon>Bacteroidota</taxon>
        <taxon>Sphingobacteriia</taxon>
        <taxon>Sphingobacteriales</taxon>
        <taxon>Sphingobacteriaceae</taxon>
        <taxon>Pedobacter</taxon>
    </lineage>
</organism>
<protein>
    <submittedName>
        <fullName evidence="2">Uncharacterized protein</fullName>
    </submittedName>
</protein>
<keyword evidence="1" id="KW-0812">Transmembrane</keyword>
<evidence type="ECO:0000313" key="2">
    <source>
        <dbReference type="EMBL" id="KIO77670.1"/>
    </source>
</evidence>
<keyword evidence="1" id="KW-1133">Transmembrane helix</keyword>
<keyword evidence="3" id="KW-1185">Reference proteome</keyword>
<comment type="caution">
    <text evidence="2">The sequence shown here is derived from an EMBL/GenBank/DDBJ whole genome shotgun (WGS) entry which is preliminary data.</text>
</comment>
<evidence type="ECO:0000313" key="3">
    <source>
        <dbReference type="Proteomes" id="UP000032049"/>
    </source>
</evidence>
<dbReference type="OrthoDB" id="750923at2"/>
<dbReference type="Proteomes" id="UP000032049">
    <property type="component" value="Unassembled WGS sequence"/>
</dbReference>
<sequence>MKFFLKIALIVPFVFVYIGFNSFTLNEDLKDFKAIHITNTWEVPQKTGEHITFTRSPDLIYSNNYTILREPYKVTNTYVKINNSGQEVPDPMRPATLEIRYRYFISKKGEKYGVCYNSISDSTGKIYPLDSLIKDFLHFPSLFYYGRGKGKDSIKFIKDYKNGYLTEIITNRKMSERDPDSSYFYFRKKPLDYSFLIKDKRSDNMYLYKAVIIFNHIPKADLINNVSEEKTKFKHSFELKEVDVPDKENLKILIKKFKRSSEGK</sequence>
<gene>
    <name evidence="2" type="ORF">TH53_08515</name>
</gene>
<dbReference type="EMBL" id="JXRA01000031">
    <property type="protein sequence ID" value="KIO77670.1"/>
    <property type="molecule type" value="Genomic_DNA"/>
</dbReference>
<feature type="transmembrane region" description="Helical" evidence="1">
    <location>
        <begin position="7"/>
        <end position="25"/>
    </location>
</feature>
<proteinExistence type="predicted"/>
<reference evidence="2 3" key="1">
    <citation type="submission" date="2015-01" db="EMBL/GenBank/DDBJ databases">
        <title>Draft genome sequence of Pedobacter sp. NL19 isolated from sludge of an effluent treatment pond in an abandoned uranium mine.</title>
        <authorList>
            <person name="Santos T."/>
            <person name="Caetano T."/>
            <person name="Covas C."/>
            <person name="Cruz A."/>
            <person name="Mendo S."/>
        </authorList>
    </citation>
    <scope>NUCLEOTIDE SEQUENCE [LARGE SCALE GENOMIC DNA]</scope>
    <source>
        <strain evidence="2 3">NL19</strain>
    </source>
</reference>
<name>A0A0D0GNA9_9SPHI</name>
<dbReference type="RefSeq" id="WP_041880660.1">
    <property type="nucleotide sequence ID" value="NZ_CP157278.1"/>
</dbReference>
<keyword evidence="1" id="KW-0472">Membrane</keyword>